<dbReference type="PANTHER" id="PTHR38045:SF1">
    <property type="entry name" value="HEPARINASE II_III-LIKE PROTEIN"/>
    <property type="match status" value="1"/>
</dbReference>
<reference evidence="3 4" key="1">
    <citation type="submission" date="2023-07" db="EMBL/GenBank/DDBJ databases">
        <title>Sorghum-associated microbial communities from plants grown in Nebraska, USA.</title>
        <authorList>
            <person name="Schachtman D."/>
        </authorList>
    </citation>
    <scope>NUCLEOTIDE SEQUENCE [LARGE SCALE GENOMIC DNA]</scope>
    <source>
        <strain evidence="3 4">CC258</strain>
    </source>
</reference>
<comment type="subcellular location">
    <subcellularLocation>
        <location evidence="1">Cell envelope</location>
    </subcellularLocation>
</comment>
<protein>
    <recommendedName>
        <fullName evidence="2">Heparinase II/III-like C-terminal domain-containing protein</fullName>
    </recommendedName>
</protein>
<dbReference type="RefSeq" id="WP_310223065.1">
    <property type="nucleotide sequence ID" value="NZ_JAVDSB010000001.1"/>
</dbReference>
<dbReference type="InterPro" id="IPR012480">
    <property type="entry name" value="Hepar_II_III_C"/>
</dbReference>
<sequence>MNSRLLLEALLEAESDHSRLFGEALQVVQTPIKQTESPLLASVYNEITPLIQAFEREPIAALPFKEWDFYRSQGTRMEFETRYFDRRRRLAALVVAALKDGIEPYVSALEDTIWAICDEYTWCLPAHLMNHDAAVEGEEFKHIDLFASETAHALSETCHIFRDQLNGIVVRRVHREIMNRVLEPYMAIKRAYWWETCDINWSAVCAGNIGMTAIYLIPDSKALLPIIGRVLASMDCFLEGFSDEGACLEGLGYWYYGFGYYVYFSELLKQRTGGKVDILQTDAKARRVAQFPQRCFLQGNHIANFSDCSKKNGIQIGIFSRLCEQFAEIRIPTLANQPHTIDHCGRFASAVRNVVWLNVPLLREREEMPLQSDFLSEAQWMVSRAEVGNKVVSFAAKGGHNDEPHNHNDIGHFLWVVDGVRWFEDLGAGLYTKQYFGDERYSILCNSSAGHSVPIINGNYQQEGRSHGAQVLAADLSERSDRFSLDLAKAYAEPTLEKLERSFEFDKQQGKLTLSDVFEFRESGAAVTERFITQHKPVLRQAGEIVLADSSAEKVSQQVLRYDAEQLQASFQAVEHQNHEGGTETVYLIDLAAAEVGAQVSIVVTLELA</sequence>
<proteinExistence type="predicted"/>
<evidence type="ECO:0000256" key="1">
    <source>
        <dbReference type="ARBA" id="ARBA00004196"/>
    </source>
</evidence>
<evidence type="ECO:0000313" key="3">
    <source>
        <dbReference type="EMBL" id="MDR6549242.1"/>
    </source>
</evidence>
<organism evidence="3 4">
    <name type="scientific">Paenibacillus qinlingensis</name>
    <dbReference type="NCBI Taxonomy" id="1837343"/>
    <lineage>
        <taxon>Bacteria</taxon>
        <taxon>Bacillati</taxon>
        <taxon>Bacillota</taxon>
        <taxon>Bacilli</taxon>
        <taxon>Bacillales</taxon>
        <taxon>Paenibacillaceae</taxon>
        <taxon>Paenibacillus</taxon>
    </lineage>
</organism>
<accession>A0ABU1NQE5</accession>
<dbReference type="InterPro" id="IPR008929">
    <property type="entry name" value="Chondroitin_lyas"/>
</dbReference>
<keyword evidence="4" id="KW-1185">Reference proteome</keyword>
<evidence type="ECO:0000259" key="2">
    <source>
        <dbReference type="Pfam" id="PF07940"/>
    </source>
</evidence>
<dbReference type="Gene3D" id="2.70.98.70">
    <property type="match status" value="1"/>
</dbReference>
<dbReference type="Proteomes" id="UP001267290">
    <property type="component" value="Unassembled WGS sequence"/>
</dbReference>
<dbReference type="EMBL" id="JAVDSB010000001">
    <property type="protein sequence ID" value="MDR6549242.1"/>
    <property type="molecule type" value="Genomic_DNA"/>
</dbReference>
<feature type="domain" description="Heparinase II/III-like C-terminal" evidence="2">
    <location>
        <begin position="372"/>
        <end position="552"/>
    </location>
</feature>
<comment type="caution">
    <text evidence="3">The sequence shown here is derived from an EMBL/GenBank/DDBJ whole genome shotgun (WGS) entry which is preliminary data.</text>
</comment>
<dbReference type="Pfam" id="PF07940">
    <property type="entry name" value="Hepar_II_III_C"/>
    <property type="match status" value="1"/>
</dbReference>
<dbReference type="SUPFAM" id="SSF48230">
    <property type="entry name" value="Chondroitin AC/alginate lyase"/>
    <property type="match status" value="1"/>
</dbReference>
<dbReference type="PANTHER" id="PTHR38045">
    <property type="entry name" value="CHROMOSOME 1, WHOLE GENOME SHOTGUN SEQUENCE"/>
    <property type="match status" value="1"/>
</dbReference>
<evidence type="ECO:0000313" key="4">
    <source>
        <dbReference type="Proteomes" id="UP001267290"/>
    </source>
</evidence>
<dbReference type="Gene3D" id="1.50.10.100">
    <property type="entry name" value="Chondroitin AC/alginate lyase"/>
    <property type="match status" value="1"/>
</dbReference>
<name>A0ABU1NQE5_9BACL</name>
<gene>
    <name evidence="3" type="ORF">J2736_000425</name>
</gene>